<evidence type="ECO:0000256" key="6">
    <source>
        <dbReference type="PIRSR" id="PIRSR006809-1"/>
    </source>
</evidence>
<dbReference type="GO" id="GO:0043022">
    <property type="term" value="F:ribosome binding"/>
    <property type="evidence" value="ECO:0007669"/>
    <property type="project" value="TreeGrafter"/>
</dbReference>
<feature type="binding site" evidence="6">
    <location>
        <begin position="315"/>
        <end position="318"/>
    </location>
    <ligand>
        <name>GTP</name>
        <dbReference type="ChEBI" id="CHEBI:37565"/>
    </ligand>
</feature>
<keyword evidence="10" id="KW-1185">Reference proteome</keyword>
<dbReference type="Gene3D" id="6.10.250.2860">
    <property type="match status" value="1"/>
</dbReference>
<name>A0A1T4L625_9SPIR</name>
<feature type="binding site" evidence="6">
    <location>
        <begin position="341"/>
        <end position="343"/>
    </location>
    <ligand>
        <name>GTP</name>
        <dbReference type="ChEBI" id="CHEBI:37565"/>
    </ligand>
</feature>
<proteinExistence type="inferred from homology"/>
<dbReference type="GO" id="GO:0046872">
    <property type="term" value="F:metal ion binding"/>
    <property type="evidence" value="ECO:0007669"/>
    <property type="project" value="UniProtKB-KW"/>
</dbReference>
<dbReference type="Pfam" id="PF01926">
    <property type="entry name" value="MMR_HSR1"/>
    <property type="match status" value="1"/>
</dbReference>
<evidence type="ECO:0000256" key="2">
    <source>
        <dbReference type="ARBA" id="ARBA00022741"/>
    </source>
</evidence>
<keyword evidence="2 5" id="KW-0547">Nucleotide-binding</keyword>
<dbReference type="InterPro" id="IPR027417">
    <property type="entry name" value="P-loop_NTPase"/>
</dbReference>
<dbReference type="EMBL" id="FUXC01000002">
    <property type="protein sequence ID" value="SJZ50043.1"/>
    <property type="molecule type" value="Genomic_DNA"/>
</dbReference>
<evidence type="ECO:0000259" key="8">
    <source>
        <dbReference type="PROSITE" id="PS51705"/>
    </source>
</evidence>
<dbReference type="InterPro" id="IPR025121">
    <property type="entry name" value="GTPase_HflX_N"/>
</dbReference>
<dbReference type="Pfam" id="PF13167">
    <property type="entry name" value="GTP-bdg_N"/>
    <property type="match status" value="1"/>
</dbReference>
<dbReference type="GO" id="GO:0003924">
    <property type="term" value="F:GTPase activity"/>
    <property type="evidence" value="ECO:0007669"/>
    <property type="project" value="UniProtKB-UniRule"/>
</dbReference>
<dbReference type="InterPro" id="IPR030394">
    <property type="entry name" value="G_HFLX_dom"/>
</dbReference>
<dbReference type="NCBIfam" id="TIGR03156">
    <property type="entry name" value="GTP_HflX"/>
    <property type="match status" value="1"/>
</dbReference>
<comment type="cofactor">
    <cofactor evidence="7">
        <name>Mg(2+)</name>
        <dbReference type="ChEBI" id="CHEBI:18420"/>
    </cofactor>
</comment>
<keyword evidence="4 5" id="KW-0342">GTP-binding</keyword>
<feature type="binding site" evidence="7">
    <location>
        <position position="209"/>
    </location>
    <ligand>
        <name>Mg(2+)</name>
        <dbReference type="ChEBI" id="CHEBI:18420"/>
    </ligand>
</feature>
<dbReference type="GO" id="GO:0005525">
    <property type="term" value="F:GTP binding"/>
    <property type="evidence" value="ECO:0007669"/>
    <property type="project" value="UniProtKB-UniRule"/>
</dbReference>
<dbReference type="RefSeq" id="WP_078930155.1">
    <property type="nucleotide sequence ID" value="NZ_FUXC01000002.1"/>
</dbReference>
<dbReference type="PIRSF" id="PIRSF006809">
    <property type="entry name" value="GTP-binding_hflX_prd"/>
    <property type="match status" value="1"/>
</dbReference>
<evidence type="ECO:0000313" key="10">
    <source>
        <dbReference type="Proteomes" id="UP000190395"/>
    </source>
</evidence>
<keyword evidence="5" id="KW-0963">Cytoplasm</keyword>
<dbReference type="AlphaFoldDB" id="A0A1T4L625"/>
<dbReference type="OrthoDB" id="9812272at2"/>
<sequence>MIEIEEEQNQKIKALLIGQPEVPLAELEGLCKTLGIETVRSVNLTRYEPSPAYGIGSGKAQELCALAKELQADAIIFDYILEPRKQRNWEKLSKLAVFDRQEVILRIFSARAQTKEAVLQVQLAKLEYSLPRLAHMYGDFARQRGGNYGSKGSGETQLELDQRQVRDKIALVKKELSQVVLDRQTQRKKRDRTPCPSCAIVGYTNAGKSTLLNALTGAEVFVEDKLFATLDPTTRRLNLKEGGSILLTDTVGFISNLPHSLVNAFKSTLEEAKNADLQLLVLDSSDPNVFEQYKTVVSVLEEIKADKVKRIIVLNKTDSLEAESPQAVRLYAEFSNAVKISALNHDGFEQLTQKICDSLLGKVQNLIIPTEKHALLNDIRKNGILLTEEWLTDGIHVKARIGQKFSVSQEEQKTYENSIFVTETNGNSPNLKRIKNRLYSILEPYFELNAGSETKE</sequence>
<evidence type="ECO:0000256" key="1">
    <source>
        <dbReference type="ARBA" id="ARBA00022723"/>
    </source>
</evidence>
<dbReference type="PRINTS" id="PR00326">
    <property type="entry name" value="GTP1OBG"/>
</dbReference>
<dbReference type="InterPro" id="IPR006073">
    <property type="entry name" value="GTP-bd"/>
</dbReference>
<dbReference type="GO" id="GO:0005737">
    <property type="term" value="C:cytoplasm"/>
    <property type="evidence" value="ECO:0007669"/>
    <property type="project" value="UniProtKB-SubCell"/>
</dbReference>
<comment type="subunit">
    <text evidence="5">Monomer. Associates with the 50S ribosomal subunit.</text>
</comment>
<evidence type="ECO:0000256" key="4">
    <source>
        <dbReference type="ARBA" id="ARBA00023134"/>
    </source>
</evidence>
<comment type="function">
    <text evidence="5">GTPase that associates with the 50S ribosomal subunit and may have a role during protein synthesis or ribosome biogenesis.</text>
</comment>
<accession>A0A1T4L625</accession>
<dbReference type="Gene3D" id="3.40.50.11060">
    <property type="entry name" value="GTPase HflX, N-terminal domain"/>
    <property type="match status" value="1"/>
</dbReference>
<dbReference type="Proteomes" id="UP000190395">
    <property type="component" value="Unassembled WGS sequence"/>
</dbReference>
<dbReference type="Gene3D" id="3.40.50.300">
    <property type="entry name" value="P-loop containing nucleotide triphosphate hydrolases"/>
    <property type="match status" value="1"/>
</dbReference>
<dbReference type="InterPro" id="IPR032305">
    <property type="entry name" value="GTP-bd_M"/>
</dbReference>
<gene>
    <name evidence="5" type="primary">hflX</name>
    <name evidence="9" type="ORF">SAMN02745152_00389</name>
</gene>
<organism evidence="9 10">
    <name type="scientific">Treponema berlinense</name>
    <dbReference type="NCBI Taxonomy" id="225004"/>
    <lineage>
        <taxon>Bacteria</taxon>
        <taxon>Pseudomonadati</taxon>
        <taxon>Spirochaetota</taxon>
        <taxon>Spirochaetia</taxon>
        <taxon>Spirochaetales</taxon>
        <taxon>Treponemataceae</taxon>
        <taxon>Treponema</taxon>
    </lineage>
</organism>
<evidence type="ECO:0000313" key="9">
    <source>
        <dbReference type="EMBL" id="SJZ50043.1"/>
    </source>
</evidence>
<comment type="similarity">
    <text evidence="5">Belongs to the TRAFAC class OBG-HflX-like GTPase superfamily. HflX GTPase family.</text>
</comment>
<evidence type="ECO:0000256" key="3">
    <source>
        <dbReference type="ARBA" id="ARBA00022842"/>
    </source>
</evidence>
<dbReference type="PANTHER" id="PTHR10229:SF0">
    <property type="entry name" value="GTP-BINDING PROTEIN 6-RELATED"/>
    <property type="match status" value="1"/>
</dbReference>
<dbReference type="STRING" id="225004.SAMN02745152_00389"/>
<dbReference type="SUPFAM" id="SSF52540">
    <property type="entry name" value="P-loop containing nucleoside triphosphate hydrolases"/>
    <property type="match status" value="1"/>
</dbReference>
<dbReference type="Pfam" id="PF16360">
    <property type="entry name" value="GTP-bdg_M"/>
    <property type="match status" value="1"/>
</dbReference>
<keyword evidence="1 7" id="KW-0479">Metal-binding</keyword>
<keyword evidence="3 7" id="KW-0460">Magnesium</keyword>
<protein>
    <recommendedName>
        <fullName evidence="5">GTPase HflX</fullName>
    </recommendedName>
    <alternativeName>
        <fullName evidence="5">GTP-binding protein HflX</fullName>
    </alternativeName>
</protein>
<feature type="domain" description="Hflx-type G" evidence="8">
    <location>
        <begin position="196"/>
        <end position="363"/>
    </location>
</feature>
<reference evidence="9 10" key="1">
    <citation type="submission" date="2017-02" db="EMBL/GenBank/DDBJ databases">
        <authorList>
            <person name="Peterson S.W."/>
        </authorList>
    </citation>
    <scope>NUCLEOTIDE SEQUENCE [LARGE SCALE GENOMIC DNA]</scope>
    <source>
        <strain evidence="9 10">ATCC BAA-909</strain>
    </source>
</reference>
<evidence type="ECO:0000256" key="7">
    <source>
        <dbReference type="PIRSR" id="PIRSR006809-2"/>
    </source>
</evidence>
<dbReference type="CDD" id="cd01878">
    <property type="entry name" value="HflX"/>
    <property type="match status" value="1"/>
</dbReference>
<dbReference type="InterPro" id="IPR042108">
    <property type="entry name" value="GTPase_HflX_N_sf"/>
</dbReference>
<dbReference type="GeneID" id="303366659"/>
<feature type="binding site" evidence="6">
    <location>
        <begin position="249"/>
        <end position="252"/>
    </location>
    <ligand>
        <name>GTP</name>
        <dbReference type="ChEBI" id="CHEBI:37565"/>
    </ligand>
</feature>
<dbReference type="NCBIfam" id="TIGR00231">
    <property type="entry name" value="small_GTP"/>
    <property type="match status" value="1"/>
</dbReference>
<feature type="binding site" evidence="6">
    <location>
        <begin position="202"/>
        <end position="209"/>
    </location>
    <ligand>
        <name>GTP</name>
        <dbReference type="ChEBI" id="CHEBI:37565"/>
    </ligand>
</feature>
<dbReference type="InterPro" id="IPR005225">
    <property type="entry name" value="Small_GTP-bd"/>
</dbReference>
<evidence type="ECO:0000256" key="5">
    <source>
        <dbReference type="HAMAP-Rule" id="MF_00900"/>
    </source>
</evidence>
<dbReference type="HAMAP" id="MF_00900">
    <property type="entry name" value="GTPase_HflX"/>
    <property type="match status" value="1"/>
</dbReference>
<comment type="subcellular location">
    <subcellularLocation>
        <location evidence="5">Cytoplasm</location>
    </subcellularLocation>
    <text evidence="5">May associate with membranes.</text>
</comment>
<feature type="binding site" evidence="7">
    <location>
        <position position="229"/>
    </location>
    <ligand>
        <name>Mg(2+)</name>
        <dbReference type="ChEBI" id="CHEBI:18420"/>
    </ligand>
</feature>
<feature type="binding site" evidence="6">
    <location>
        <begin position="227"/>
        <end position="231"/>
    </location>
    <ligand>
        <name>GTP</name>
        <dbReference type="ChEBI" id="CHEBI:37565"/>
    </ligand>
</feature>
<dbReference type="PANTHER" id="PTHR10229">
    <property type="entry name" value="GTP-BINDING PROTEIN HFLX"/>
    <property type="match status" value="1"/>
</dbReference>
<dbReference type="PROSITE" id="PS51705">
    <property type="entry name" value="G_HFLX"/>
    <property type="match status" value="1"/>
</dbReference>
<dbReference type="InterPro" id="IPR016496">
    <property type="entry name" value="GTPase_HflX"/>
</dbReference>